<proteinExistence type="predicted"/>
<feature type="compositionally biased region" description="Basic and acidic residues" evidence="1">
    <location>
        <begin position="51"/>
        <end position="67"/>
    </location>
</feature>
<organism evidence="3 4">
    <name type="scientific">Sporormia fimetaria CBS 119925</name>
    <dbReference type="NCBI Taxonomy" id="1340428"/>
    <lineage>
        <taxon>Eukaryota</taxon>
        <taxon>Fungi</taxon>
        <taxon>Dikarya</taxon>
        <taxon>Ascomycota</taxon>
        <taxon>Pezizomycotina</taxon>
        <taxon>Dothideomycetes</taxon>
        <taxon>Pleosporomycetidae</taxon>
        <taxon>Pleosporales</taxon>
        <taxon>Sporormiaceae</taxon>
        <taxon>Sporormia</taxon>
    </lineage>
</organism>
<evidence type="ECO:0000313" key="3">
    <source>
        <dbReference type="EMBL" id="KAF2744706.1"/>
    </source>
</evidence>
<dbReference type="OrthoDB" id="283424at2759"/>
<feature type="compositionally biased region" description="Basic and acidic residues" evidence="1">
    <location>
        <begin position="91"/>
        <end position="112"/>
    </location>
</feature>
<dbReference type="InterPro" id="IPR019349">
    <property type="entry name" value="Ribosomal_mS35_mit"/>
</dbReference>
<name>A0A6A6V499_9PLEO</name>
<dbReference type="AlphaFoldDB" id="A0A6A6V499"/>
<evidence type="ECO:0000256" key="1">
    <source>
        <dbReference type="SAM" id="MobiDB-lite"/>
    </source>
</evidence>
<sequence length="408" mass="45810">RTDSISPVKGAVAPVVTKQTFWRGNSQQWQRPFSSTATRNDDSQGPKGSKQPKEDRPKSELVSKDPAAKPASGGAAVSDATAKGAEGGQAKSERPQPVRKTPEERAAEKKAETAAQLAKLMADLEAMNPDNIFEAQRKGERGLPINAYKLTTDADFTDRPRPDPPGQKPGFWAEGQEELGPDEDYYGDDITSHGHGLLEEQRDLREYARMIAWELPLLNQLAKPFELPTAKTPFRFRYTSYLGERHPAANKVVVEFSVSDMPNLTQMQKDKLIKLAGPRYNPDTDCVKMSCEMFDSLPQNKRFLGDTISKLLAEARDGKDTFADVPFDFRHHKPKVRHEFPKEWILTAERKKYLEEKRQKMLKADDERTQNGTLIDGLKIIETSLPSPGAEREPVTMPAQRGKKKLLR</sequence>
<protein>
    <recommendedName>
        <fullName evidence="2">Small ribosomal subunit protein mS35 mitochondrial conserved domain-containing protein</fullName>
    </recommendedName>
</protein>
<keyword evidence="4" id="KW-1185">Reference proteome</keyword>
<dbReference type="PANTHER" id="PTHR13490:SF0">
    <property type="entry name" value="SMALL RIBOSOMAL SUBUNIT PROTEIN MS35"/>
    <property type="match status" value="1"/>
</dbReference>
<reference evidence="3" key="1">
    <citation type="journal article" date="2020" name="Stud. Mycol.">
        <title>101 Dothideomycetes genomes: a test case for predicting lifestyles and emergence of pathogens.</title>
        <authorList>
            <person name="Haridas S."/>
            <person name="Albert R."/>
            <person name="Binder M."/>
            <person name="Bloem J."/>
            <person name="Labutti K."/>
            <person name="Salamov A."/>
            <person name="Andreopoulos B."/>
            <person name="Baker S."/>
            <person name="Barry K."/>
            <person name="Bills G."/>
            <person name="Bluhm B."/>
            <person name="Cannon C."/>
            <person name="Castanera R."/>
            <person name="Culley D."/>
            <person name="Daum C."/>
            <person name="Ezra D."/>
            <person name="Gonzalez J."/>
            <person name="Henrissat B."/>
            <person name="Kuo A."/>
            <person name="Liang C."/>
            <person name="Lipzen A."/>
            <person name="Lutzoni F."/>
            <person name="Magnuson J."/>
            <person name="Mondo S."/>
            <person name="Nolan M."/>
            <person name="Ohm R."/>
            <person name="Pangilinan J."/>
            <person name="Park H.-J."/>
            <person name="Ramirez L."/>
            <person name="Alfaro M."/>
            <person name="Sun H."/>
            <person name="Tritt A."/>
            <person name="Yoshinaga Y."/>
            <person name="Zwiers L.-H."/>
            <person name="Turgeon B."/>
            <person name="Goodwin S."/>
            <person name="Spatafora J."/>
            <person name="Crous P."/>
            <person name="Grigoriev I."/>
        </authorList>
    </citation>
    <scope>NUCLEOTIDE SEQUENCE</scope>
    <source>
        <strain evidence="3">CBS 119925</strain>
    </source>
</reference>
<dbReference type="Pfam" id="PF10213">
    <property type="entry name" value="MRP-S28"/>
    <property type="match status" value="1"/>
</dbReference>
<dbReference type="Proteomes" id="UP000799440">
    <property type="component" value="Unassembled WGS sequence"/>
</dbReference>
<dbReference type="EMBL" id="MU006587">
    <property type="protein sequence ID" value="KAF2744706.1"/>
    <property type="molecule type" value="Genomic_DNA"/>
</dbReference>
<gene>
    <name evidence="3" type="ORF">M011DRAFT_408065</name>
</gene>
<feature type="domain" description="Small ribosomal subunit protein mS35 mitochondrial conserved" evidence="2">
    <location>
        <begin position="224"/>
        <end position="344"/>
    </location>
</feature>
<evidence type="ECO:0000313" key="4">
    <source>
        <dbReference type="Proteomes" id="UP000799440"/>
    </source>
</evidence>
<dbReference type="GO" id="GO:0032543">
    <property type="term" value="P:mitochondrial translation"/>
    <property type="evidence" value="ECO:0007669"/>
    <property type="project" value="InterPro"/>
</dbReference>
<accession>A0A6A6V499</accession>
<feature type="compositionally biased region" description="Acidic residues" evidence="1">
    <location>
        <begin position="175"/>
        <end position="187"/>
    </location>
</feature>
<dbReference type="PANTHER" id="PTHR13490">
    <property type="entry name" value="MITOCHONDRIAL 28S RIBOSOMAL PROTEIN S28"/>
    <property type="match status" value="1"/>
</dbReference>
<feature type="region of interest" description="Disordered" evidence="1">
    <location>
        <begin position="1"/>
        <end position="114"/>
    </location>
</feature>
<feature type="region of interest" description="Disordered" evidence="1">
    <location>
        <begin position="152"/>
        <end position="187"/>
    </location>
</feature>
<feature type="region of interest" description="Disordered" evidence="1">
    <location>
        <begin position="383"/>
        <end position="408"/>
    </location>
</feature>
<dbReference type="GO" id="GO:0003735">
    <property type="term" value="F:structural constituent of ribosome"/>
    <property type="evidence" value="ECO:0007669"/>
    <property type="project" value="InterPro"/>
</dbReference>
<feature type="non-terminal residue" evidence="3">
    <location>
        <position position="1"/>
    </location>
</feature>
<evidence type="ECO:0000259" key="2">
    <source>
        <dbReference type="Pfam" id="PF10213"/>
    </source>
</evidence>
<feature type="compositionally biased region" description="Polar residues" evidence="1">
    <location>
        <begin position="17"/>
        <end position="38"/>
    </location>
</feature>
<dbReference type="GO" id="GO:0005763">
    <property type="term" value="C:mitochondrial small ribosomal subunit"/>
    <property type="evidence" value="ECO:0007669"/>
    <property type="project" value="TreeGrafter"/>
</dbReference>
<dbReference type="InterPro" id="IPR039848">
    <property type="entry name" value="Ribosomal_mS35_mt"/>
</dbReference>